<proteinExistence type="predicted"/>
<protein>
    <submittedName>
        <fullName evidence="2">Uncharacterized protein</fullName>
    </submittedName>
</protein>
<accession>A0AAU9VN04</accession>
<feature type="region of interest" description="Disordered" evidence="1">
    <location>
        <begin position="114"/>
        <end position="156"/>
    </location>
</feature>
<feature type="compositionally biased region" description="Polar residues" evidence="1">
    <location>
        <begin position="146"/>
        <end position="156"/>
    </location>
</feature>
<dbReference type="Proteomes" id="UP001159428">
    <property type="component" value="Unassembled WGS sequence"/>
</dbReference>
<evidence type="ECO:0000313" key="2">
    <source>
        <dbReference type="EMBL" id="CAH3031445.1"/>
    </source>
</evidence>
<reference evidence="2 3" key="1">
    <citation type="submission" date="2022-05" db="EMBL/GenBank/DDBJ databases">
        <authorList>
            <consortium name="Genoscope - CEA"/>
            <person name="William W."/>
        </authorList>
    </citation>
    <scope>NUCLEOTIDE SEQUENCE [LARGE SCALE GENOMIC DNA]</scope>
</reference>
<sequence length="218" mass="24059">MAYQKMYMVPAEDPTMVNLFKGRLTFDPTLDTAAKLLTRKMEILKNPNTSHAFKKQAIKQLDPDIELYVRKMRQLPASLSVDADPTKLAKSLKDEERDLVTPVQQKLLKRILSEVTPKREPATPRRTPKRAPKREPTTAPPPLKPSTISLQIPKKQTPSKSVSWDVLSFAQGEPELDVDALIPALIAGGKADGLGALGGGASYGVKKALEAATRKRRK</sequence>
<keyword evidence="3" id="KW-1185">Reference proteome</keyword>
<dbReference type="AlphaFoldDB" id="A0AAU9VN04"/>
<evidence type="ECO:0000256" key="1">
    <source>
        <dbReference type="SAM" id="MobiDB-lite"/>
    </source>
</evidence>
<comment type="caution">
    <text evidence="2">The sequence shown here is derived from an EMBL/GenBank/DDBJ whole genome shotgun (WGS) entry which is preliminary data.</text>
</comment>
<dbReference type="EMBL" id="CALNXJ010000001">
    <property type="protein sequence ID" value="CAH3031445.1"/>
    <property type="molecule type" value="Genomic_DNA"/>
</dbReference>
<evidence type="ECO:0000313" key="3">
    <source>
        <dbReference type="Proteomes" id="UP001159428"/>
    </source>
</evidence>
<name>A0AAU9VN04_9CNID</name>
<gene>
    <name evidence="2" type="ORF">PMEA_00000142</name>
</gene>
<organism evidence="2 3">
    <name type="scientific">Pocillopora meandrina</name>
    <dbReference type="NCBI Taxonomy" id="46732"/>
    <lineage>
        <taxon>Eukaryota</taxon>
        <taxon>Metazoa</taxon>
        <taxon>Cnidaria</taxon>
        <taxon>Anthozoa</taxon>
        <taxon>Hexacorallia</taxon>
        <taxon>Scleractinia</taxon>
        <taxon>Astrocoeniina</taxon>
        <taxon>Pocilloporidae</taxon>
        <taxon>Pocillopora</taxon>
    </lineage>
</organism>